<dbReference type="GO" id="GO:0006401">
    <property type="term" value="P:RNA catabolic process"/>
    <property type="evidence" value="ECO:0007669"/>
    <property type="project" value="InterPro"/>
</dbReference>
<dbReference type="Proteomes" id="UP001367676">
    <property type="component" value="Unassembled WGS sequence"/>
</dbReference>
<proteinExistence type="predicted"/>
<accession>A0AAN9Y505</accession>
<keyword evidence="2" id="KW-1185">Reference proteome</keyword>
<dbReference type="PANTHER" id="PTHR47204">
    <property type="entry name" value="OS02G0168900 PROTEIN"/>
    <property type="match status" value="1"/>
</dbReference>
<name>A0AAN9Y505_9HEMI</name>
<comment type="caution">
    <text evidence="1">The sequence shown here is derived from an EMBL/GenBank/DDBJ whole genome shotgun (WGS) entry which is preliminary data.</text>
</comment>
<dbReference type="Gene3D" id="2.40.128.680">
    <property type="match status" value="1"/>
</dbReference>
<dbReference type="Pfam" id="PF08615">
    <property type="entry name" value="RNase_H2_suC"/>
    <property type="match status" value="1"/>
</dbReference>
<organism evidence="1 2">
    <name type="scientific">Parthenolecanium corni</name>
    <dbReference type="NCBI Taxonomy" id="536013"/>
    <lineage>
        <taxon>Eukaryota</taxon>
        <taxon>Metazoa</taxon>
        <taxon>Ecdysozoa</taxon>
        <taxon>Arthropoda</taxon>
        <taxon>Hexapoda</taxon>
        <taxon>Insecta</taxon>
        <taxon>Pterygota</taxon>
        <taxon>Neoptera</taxon>
        <taxon>Paraneoptera</taxon>
        <taxon>Hemiptera</taxon>
        <taxon>Sternorrhyncha</taxon>
        <taxon>Coccoidea</taxon>
        <taxon>Coccidae</taxon>
        <taxon>Parthenolecanium</taxon>
    </lineage>
</organism>
<dbReference type="CDD" id="cd09271">
    <property type="entry name" value="RNase_H2-C"/>
    <property type="match status" value="1"/>
</dbReference>
<evidence type="ECO:0000313" key="1">
    <source>
        <dbReference type="EMBL" id="KAK7593037.1"/>
    </source>
</evidence>
<dbReference type="EMBL" id="JBBCAQ010000020">
    <property type="protein sequence ID" value="KAK7593037.1"/>
    <property type="molecule type" value="Genomic_DNA"/>
</dbReference>
<gene>
    <name evidence="1" type="ORF">V9T40_007789</name>
</gene>
<evidence type="ECO:0000313" key="2">
    <source>
        <dbReference type="Proteomes" id="UP001367676"/>
    </source>
</evidence>
<dbReference type="AlphaFoldDB" id="A0AAN9Y505"/>
<sequence>MVTYVKADEPFVEENNLHYMPCQIAYNGKAKTSAYFEEIIGSDGTKNASFRGRPLHGQEINIPKGYCGYVLKKPDVSFPSQPKAYQVQQSFKKFNFWNLDRIPSKNDNLLSAFDWLDVSEVLHSSSSPQKEEKTQNIKSNRK</sequence>
<reference evidence="1 2" key="1">
    <citation type="submission" date="2024-03" db="EMBL/GenBank/DDBJ databases">
        <title>Adaptation during the transition from Ophiocordyceps entomopathogen to insect associate is accompanied by gene loss and intensified selection.</title>
        <authorList>
            <person name="Ward C.M."/>
            <person name="Onetto C.A."/>
            <person name="Borneman A.R."/>
        </authorList>
    </citation>
    <scope>NUCLEOTIDE SEQUENCE [LARGE SCALE GENOMIC DNA]</scope>
    <source>
        <strain evidence="1">AWRI1</strain>
        <tissue evidence="1">Single Adult Female</tissue>
    </source>
</reference>
<dbReference type="InterPro" id="IPR013924">
    <property type="entry name" value="RNase_H2_suC"/>
</dbReference>
<dbReference type="PANTHER" id="PTHR47204:SF1">
    <property type="entry name" value="RIBONUCLEASE H2 SUBUNIT C"/>
    <property type="match status" value="1"/>
</dbReference>
<protein>
    <submittedName>
        <fullName evidence="1">Uncharacterized protein</fullName>
    </submittedName>
</protein>
<dbReference type="GO" id="GO:0032299">
    <property type="term" value="C:ribonuclease H2 complex"/>
    <property type="evidence" value="ECO:0007669"/>
    <property type="project" value="InterPro"/>
</dbReference>